<protein>
    <recommendedName>
        <fullName evidence="4">MIF4G domain-containing protein</fullName>
    </recommendedName>
</protein>
<dbReference type="InterPro" id="IPR051367">
    <property type="entry name" value="mRNA_TranslReg/HistoneTransl"/>
</dbReference>
<evidence type="ECO:0000313" key="2">
    <source>
        <dbReference type="EnsemblMetazoa" id="Aqu2.1.37756_001"/>
    </source>
</evidence>
<dbReference type="InParanoid" id="A0A1X7VCK0"/>
<evidence type="ECO:0000313" key="3">
    <source>
        <dbReference type="Proteomes" id="UP000007879"/>
    </source>
</evidence>
<dbReference type="KEGG" id="aqu:109580618"/>
<dbReference type="OrthoDB" id="8171816at2759"/>
<name>A0A1X7VCK0_AMPQE</name>
<reference evidence="3" key="1">
    <citation type="journal article" date="2010" name="Nature">
        <title>The Amphimedon queenslandica genome and the evolution of animal complexity.</title>
        <authorList>
            <person name="Srivastava M."/>
            <person name="Simakov O."/>
            <person name="Chapman J."/>
            <person name="Fahey B."/>
            <person name="Gauthier M.E."/>
            <person name="Mitros T."/>
            <person name="Richards G.S."/>
            <person name="Conaco C."/>
            <person name="Dacre M."/>
            <person name="Hellsten U."/>
            <person name="Larroux C."/>
            <person name="Putnam N.H."/>
            <person name="Stanke M."/>
            <person name="Adamska M."/>
            <person name="Darling A."/>
            <person name="Degnan S.M."/>
            <person name="Oakley T.H."/>
            <person name="Plachetzki D.C."/>
            <person name="Zhai Y."/>
            <person name="Adamski M."/>
            <person name="Calcino A."/>
            <person name="Cummins S.F."/>
            <person name="Goodstein D.M."/>
            <person name="Harris C."/>
            <person name="Jackson D.J."/>
            <person name="Leys S.P."/>
            <person name="Shu S."/>
            <person name="Woodcroft B.J."/>
            <person name="Vervoort M."/>
            <person name="Kosik K.S."/>
            <person name="Manning G."/>
            <person name="Degnan B.M."/>
            <person name="Rokhsar D.S."/>
        </authorList>
    </citation>
    <scope>NUCLEOTIDE SEQUENCE [LARGE SCALE GENOMIC DNA]</scope>
</reference>
<dbReference type="GO" id="GO:0006446">
    <property type="term" value="P:regulation of translational initiation"/>
    <property type="evidence" value="ECO:0007669"/>
    <property type="project" value="TreeGrafter"/>
</dbReference>
<keyword evidence="3" id="KW-1185">Reference proteome</keyword>
<dbReference type="EnsemblMetazoa" id="XM_019994000.1">
    <property type="protein sequence ID" value="XP_019849559.1"/>
    <property type="gene ID" value="LOC109580618"/>
</dbReference>
<evidence type="ECO:0008006" key="4">
    <source>
        <dbReference type="Google" id="ProtNLM"/>
    </source>
</evidence>
<evidence type="ECO:0000256" key="1">
    <source>
        <dbReference type="SAM" id="MobiDB-lite"/>
    </source>
</evidence>
<dbReference type="AlphaFoldDB" id="A0A1X7VCK0"/>
<dbReference type="Proteomes" id="UP000007879">
    <property type="component" value="Unassembled WGS sequence"/>
</dbReference>
<dbReference type="EnsemblMetazoa" id="Aqu2.1.37756_001">
    <property type="protein sequence ID" value="Aqu2.1.37756_001"/>
    <property type="gene ID" value="Aqu2.1.37756"/>
</dbReference>
<dbReference type="Gene3D" id="1.25.40.180">
    <property type="match status" value="1"/>
</dbReference>
<gene>
    <name evidence="2" type="primary">109580618</name>
</gene>
<feature type="compositionally biased region" description="Low complexity" evidence="1">
    <location>
        <begin position="105"/>
        <end position="127"/>
    </location>
</feature>
<dbReference type="STRING" id="400682.A0A1X7VCK0"/>
<feature type="compositionally biased region" description="Polar residues" evidence="1">
    <location>
        <begin position="59"/>
        <end position="77"/>
    </location>
</feature>
<accession>A0A1X7VCK0</accession>
<dbReference type="PANTHER" id="PTHR23254">
    <property type="entry name" value="EIF4G DOMAIN PROTEIN"/>
    <property type="match status" value="1"/>
</dbReference>
<reference evidence="2" key="2">
    <citation type="submission" date="2017-05" db="UniProtKB">
        <authorList>
            <consortium name="EnsemblMetazoa"/>
        </authorList>
    </citation>
    <scope>IDENTIFICATION</scope>
</reference>
<sequence length="485" mass="54008">MPGRGRGRGVKGPVPNQPVLSEKQRELLQSDKPPPQQPVEDQFEDPPTKDSVNEEETSKPSSLISSEETVSPSTQNGTDDKTQDNETQDENKTENSDNPKTEPVNTSNMTTPTKTTPTETTPNDVTPSKSPSKPLNVNAPVFVPISLEQPSVGGGASLEFPGPLITELTPEDILNRFPHKSSGDVPLLLTAATMLLDASHHPATFDTHLSILCHLIEKTTPTSDILDDLVEMLVFWGIGDSTLRYTSIRMNDYLCKFSIKDLFRPKLFTKLQSRYLNQTAKKYTAGDDMSELIETTLYIAEMFYRVRLANDQVVWVLGSAALELVFKLLDIKTNETVIKACNVVKLIGYLLSYKTPRVKEFDPVVKLDAALTILRLHSVDEALSSHTSTVILSVMTLSGVRWGQGDSPFGKPKGVVPDEPVSNIEEWEEYLDDSGHVIEGEDYNEPTVFIGDQSDPNIDEELMREYEDFVQDFEEHLMMQEFGQS</sequence>
<organism evidence="2">
    <name type="scientific">Amphimedon queenslandica</name>
    <name type="common">Sponge</name>
    <dbReference type="NCBI Taxonomy" id="400682"/>
    <lineage>
        <taxon>Eukaryota</taxon>
        <taxon>Metazoa</taxon>
        <taxon>Porifera</taxon>
        <taxon>Demospongiae</taxon>
        <taxon>Heteroscleromorpha</taxon>
        <taxon>Haplosclerida</taxon>
        <taxon>Niphatidae</taxon>
        <taxon>Amphimedon</taxon>
    </lineage>
</organism>
<feature type="region of interest" description="Disordered" evidence="1">
    <location>
        <begin position="1"/>
        <end position="136"/>
    </location>
</feature>
<dbReference type="PANTHER" id="PTHR23254:SF15">
    <property type="entry name" value="POLYADENYLATE-BINDING PROTEIN-INTERACTING PROTEIN 1"/>
    <property type="match status" value="1"/>
</dbReference>
<feature type="compositionally biased region" description="Basic and acidic residues" evidence="1">
    <location>
        <begin position="46"/>
        <end position="58"/>
    </location>
</feature>
<feature type="compositionally biased region" description="Basic and acidic residues" evidence="1">
    <location>
        <begin position="78"/>
        <end position="100"/>
    </location>
</feature>
<dbReference type="GO" id="GO:0008494">
    <property type="term" value="F:translation activator activity"/>
    <property type="evidence" value="ECO:0007669"/>
    <property type="project" value="TreeGrafter"/>
</dbReference>
<proteinExistence type="predicted"/>